<evidence type="ECO:0000313" key="1">
    <source>
        <dbReference type="EMBL" id="BAW24589.1"/>
    </source>
</evidence>
<accession>A0A1L7NGH7</accession>
<dbReference type="Proteomes" id="UP000218731">
    <property type="component" value="Chromosome 1"/>
</dbReference>
<gene>
    <name evidence="1" type="ORF">KF715C_ch40160</name>
</gene>
<protein>
    <recommendedName>
        <fullName evidence="3">DUF3742 family protein</fullName>
    </recommendedName>
</protein>
<dbReference type="RefSeq" id="WP_087535338.1">
    <property type="nucleotide sequence ID" value="NZ_AP015029.1"/>
</dbReference>
<evidence type="ECO:0008006" key="3">
    <source>
        <dbReference type="Google" id="ProtNLM"/>
    </source>
</evidence>
<dbReference type="AlphaFoldDB" id="A0A1L7NGH7"/>
<proteinExistence type="predicted"/>
<name>A0A1L7NGH7_PSEPU</name>
<evidence type="ECO:0000313" key="2">
    <source>
        <dbReference type="Proteomes" id="UP000218731"/>
    </source>
</evidence>
<dbReference type="Pfam" id="PF12553">
    <property type="entry name" value="DUF3742"/>
    <property type="match status" value="1"/>
</dbReference>
<dbReference type="InterPro" id="IPR022213">
    <property type="entry name" value="DUF3742"/>
</dbReference>
<reference evidence="1 2" key="1">
    <citation type="submission" date="2015-11" db="EMBL/GenBank/DDBJ databases">
        <title>Complete genome sequencing of a biphenyl-degrading bacterium, Pseudomonas putida KF715 (=NBRC110667).</title>
        <authorList>
            <person name="Suenaga H."/>
            <person name="Fujihara N."/>
            <person name="Watanabe T."/>
            <person name="Hirose J."/>
            <person name="Kimura N."/>
            <person name="Yamazoe A."/>
            <person name="Hosoyama A."/>
            <person name="Shimodaira J."/>
            <person name="Furukawa K."/>
        </authorList>
    </citation>
    <scope>NUCLEOTIDE SEQUENCE [LARGE SCALE GENOMIC DNA]</scope>
    <source>
        <strain evidence="1 2">KF715</strain>
    </source>
</reference>
<sequence length="121" mass="13381">MSTTTRTSTAKRFGRALGRGWRVYARGERRASNWLASKGVPVAGAVALLWAAKLVVLGLLFYAVFWLAVVLLCVLAAGWTAAANTPDDDEWPFTDLTELRKTPGYDPNLYNDTSHELYTDD</sequence>
<dbReference type="EMBL" id="AP015029">
    <property type="protein sequence ID" value="BAW24589.1"/>
    <property type="molecule type" value="Genomic_DNA"/>
</dbReference>
<organism evidence="1 2">
    <name type="scientific">Pseudomonas putida</name>
    <name type="common">Arthrobacter siderocapsulatus</name>
    <dbReference type="NCBI Taxonomy" id="303"/>
    <lineage>
        <taxon>Bacteria</taxon>
        <taxon>Pseudomonadati</taxon>
        <taxon>Pseudomonadota</taxon>
        <taxon>Gammaproteobacteria</taxon>
        <taxon>Pseudomonadales</taxon>
        <taxon>Pseudomonadaceae</taxon>
        <taxon>Pseudomonas</taxon>
    </lineage>
</organism>